<evidence type="ECO:0000259" key="3">
    <source>
        <dbReference type="PROSITE" id="PS50158"/>
    </source>
</evidence>
<dbReference type="InterPro" id="IPR036875">
    <property type="entry name" value="Znf_CCHC_sf"/>
</dbReference>
<comment type="caution">
    <text evidence="4">The sequence shown here is derived from an EMBL/GenBank/DDBJ whole genome shotgun (WGS) entry which is preliminary data.</text>
</comment>
<dbReference type="SUPFAM" id="SSF57756">
    <property type="entry name" value="Retrovirus zinc finger-like domains"/>
    <property type="match status" value="1"/>
</dbReference>
<dbReference type="InterPro" id="IPR043502">
    <property type="entry name" value="DNA/RNA_pol_sf"/>
</dbReference>
<feature type="compositionally biased region" description="Polar residues" evidence="2">
    <location>
        <begin position="171"/>
        <end position="183"/>
    </location>
</feature>
<keyword evidence="5" id="KW-1185">Reference proteome</keyword>
<dbReference type="InterPro" id="IPR043128">
    <property type="entry name" value="Rev_trsase/Diguanyl_cyclase"/>
</dbReference>
<organism evidence="4 5">
    <name type="scientific">Aldrovandia affinis</name>
    <dbReference type="NCBI Taxonomy" id="143900"/>
    <lineage>
        <taxon>Eukaryota</taxon>
        <taxon>Metazoa</taxon>
        <taxon>Chordata</taxon>
        <taxon>Craniata</taxon>
        <taxon>Vertebrata</taxon>
        <taxon>Euteleostomi</taxon>
        <taxon>Actinopterygii</taxon>
        <taxon>Neopterygii</taxon>
        <taxon>Teleostei</taxon>
        <taxon>Notacanthiformes</taxon>
        <taxon>Halosauridae</taxon>
        <taxon>Aldrovandia</taxon>
    </lineage>
</organism>
<dbReference type="InterPro" id="IPR001878">
    <property type="entry name" value="Znf_CCHC"/>
</dbReference>
<evidence type="ECO:0000313" key="4">
    <source>
        <dbReference type="EMBL" id="KAJ8404005.1"/>
    </source>
</evidence>
<evidence type="ECO:0000256" key="2">
    <source>
        <dbReference type="SAM" id="MobiDB-lite"/>
    </source>
</evidence>
<dbReference type="PANTHER" id="PTHR24559">
    <property type="entry name" value="TRANSPOSON TY3-I GAG-POL POLYPROTEIN"/>
    <property type="match status" value="1"/>
</dbReference>
<dbReference type="EMBL" id="JAINUG010000055">
    <property type="protein sequence ID" value="KAJ8404005.1"/>
    <property type="molecule type" value="Genomic_DNA"/>
</dbReference>
<reference evidence="4" key="1">
    <citation type="journal article" date="2023" name="Science">
        <title>Genome structures resolve the early diversification of teleost fishes.</title>
        <authorList>
            <person name="Parey E."/>
            <person name="Louis A."/>
            <person name="Montfort J."/>
            <person name="Bouchez O."/>
            <person name="Roques C."/>
            <person name="Iampietro C."/>
            <person name="Lluch J."/>
            <person name="Castinel A."/>
            <person name="Donnadieu C."/>
            <person name="Desvignes T."/>
            <person name="Floi Bucao C."/>
            <person name="Jouanno E."/>
            <person name="Wen M."/>
            <person name="Mejri S."/>
            <person name="Dirks R."/>
            <person name="Jansen H."/>
            <person name="Henkel C."/>
            <person name="Chen W.J."/>
            <person name="Zahm M."/>
            <person name="Cabau C."/>
            <person name="Klopp C."/>
            <person name="Thompson A.W."/>
            <person name="Robinson-Rechavi M."/>
            <person name="Braasch I."/>
            <person name="Lecointre G."/>
            <person name="Bobe J."/>
            <person name="Postlethwait J.H."/>
            <person name="Berthelot C."/>
            <person name="Roest Crollius H."/>
            <person name="Guiguen Y."/>
        </authorList>
    </citation>
    <scope>NUCLEOTIDE SEQUENCE</scope>
    <source>
        <strain evidence="4">NC1722</strain>
    </source>
</reference>
<dbReference type="InterPro" id="IPR053134">
    <property type="entry name" value="RNA-dir_DNA_polymerase"/>
</dbReference>
<dbReference type="PROSITE" id="PS50158">
    <property type="entry name" value="ZF_CCHC"/>
    <property type="match status" value="1"/>
</dbReference>
<proteinExistence type="predicted"/>
<dbReference type="AlphaFoldDB" id="A0AAD7SKF8"/>
<dbReference type="SMART" id="SM00343">
    <property type="entry name" value="ZnF_C2HC"/>
    <property type="match status" value="1"/>
</dbReference>
<dbReference type="Proteomes" id="UP001221898">
    <property type="component" value="Unassembled WGS sequence"/>
</dbReference>
<keyword evidence="1" id="KW-0863">Zinc-finger</keyword>
<feature type="region of interest" description="Disordered" evidence="2">
    <location>
        <begin position="102"/>
        <end position="159"/>
    </location>
</feature>
<dbReference type="Gene3D" id="4.10.60.10">
    <property type="entry name" value="Zinc finger, CCHC-type"/>
    <property type="match status" value="1"/>
</dbReference>
<dbReference type="GO" id="GO:0003676">
    <property type="term" value="F:nucleic acid binding"/>
    <property type="evidence" value="ECO:0007669"/>
    <property type="project" value="InterPro"/>
</dbReference>
<dbReference type="SUPFAM" id="SSF56672">
    <property type="entry name" value="DNA/RNA polymerases"/>
    <property type="match status" value="1"/>
</dbReference>
<dbReference type="Pfam" id="PF00098">
    <property type="entry name" value="zf-CCHC"/>
    <property type="match status" value="1"/>
</dbReference>
<keyword evidence="1" id="KW-0862">Zinc</keyword>
<evidence type="ECO:0000256" key="1">
    <source>
        <dbReference type="PROSITE-ProRule" id="PRU00047"/>
    </source>
</evidence>
<protein>
    <recommendedName>
        <fullName evidence="3">CCHC-type domain-containing protein</fullName>
    </recommendedName>
</protein>
<feature type="region of interest" description="Disordered" evidence="2">
    <location>
        <begin position="1"/>
        <end position="48"/>
    </location>
</feature>
<evidence type="ECO:0000313" key="5">
    <source>
        <dbReference type="Proteomes" id="UP001221898"/>
    </source>
</evidence>
<name>A0AAD7SKF8_9TELE</name>
<dbReference type="Gene3D" id="3.30.70.270">
    <property type="match status" value="1"/>
</dbReference>
<sequence>MTSIKRSSPGAIAEPQTPTSSLLPRRNATLVTAKDRGHGDSAKLQGPAALTPEQLCQHVILATPRSLEEALKEAERAEEVLCPAPGQTTHPSVREADCYEEVRWARSPPQQRRQRPPPEQHGRCYRCDEPGHLARDCPAPALKHQPPRPSGNDNRDGAVRKPLSQEPILLNQEQPALPETSSVPIAKPASTGKSSPAPVRHAHLSQPASPSVETAGAVRELWRRSCSGLDPHQCQQLERLLEDNADLFAAHDEECTQTDLVQHTIDTVRKKNGEWRFCVDYRRLSAVTHKDAYPLPHIDEALDHIAGSSWFCSLDL</sequence>
<feature type="region of interest" description="Disordered" evidence="2">
    <location>
        <begin position="171"/>
        <end position="212"/>
    </location>
</feature>
<keyword evidence="1" id="KW-0479">Metal-binding</keyword>
<dbReference type="Gene3D" id="3.10.10.10">
    <property type="entry name" value="HIV Type 1 Reverse Transcriptase, subunit A, domain 1"/>
    <property type="match status" value="1"/>
</dbReference>
<feature type="domain" description="CCHC-type" evidence="3">
    <location>
        <begin position="123"/>
        <end position="138"/>
    </location>
</feature>
<accession>A0AAD7SKF8</accession>
<gene>
    <name evidence="4" type="ORF">AAFF_G00343550</name>
</gene>
<feature type="compositionally biased region" description="Basic and acidic residues" evidence="2">
    <location>
        <begin position="116"/>
        <end position="135"/>
    </location>
</feature>
<dbReference type="GO" id="GO:0008270">
    <property type="term" value="F:zinc ion binding"/>
    <property type="evidence" value="ECO:0007669"/>
    <property type="project" value="UniProtKB-KW"/>
</dbReference>
<dbReference type="PANTHER" id="PTHR24559:SF444">
    <property type="entry name" value="REVERSE TRANSCRIPTASE DOMAIN-CONTAINING PROTEIN"/>
    <property type="match status" value="1"/>
</dbReference>